<reference evidence="2" key="1">
    <citation type="submission" date="2017-09" db="EMBL/GenBank/DDBJ databases">
        <title>Genome sequence of Nannocystis excedens DSM 71.</title>
        <authorList>
            <person name="Blom J."/>
        </authorList>
    </citation>
    <scope>NUCLEOTIDE SEQUENCE [LARGE SCALE GENOMIC DNA]</scope>
    <source>
        <strain evidence="2">type strain: E19</strain>
    </source>
</reference>
<sequence length="38" mass="4056">MLGPEHFFLGLAAGGEYPDAIVSPLHPTVLLFATVQFV</sequence>
<dbReference type="AlphaFoldDB" id="A0A2C9D4D9"/>
<name>A0A2C9D4D9_9HYPH</name>
<protein>
    <submittedName>
        <fullName evidence="1">Uncharacterized protein</fullName>
    </submittedName>
</protein>
<proteinExistence type="predicted"/>
<keyword evidence="2" id="KW-1185">Reference proteome</keyword>
<organism evidence="1 2">
    <name type="scientific">Hartmannibacter diazotrophicus</name>
    <dbReference type="NCBI Taxonomy" id="1482074"/>
    <lineage>
        <taxon>Bacteria</taxon>
        <taxon>Pseudomonadati</taxon>
        <taxon>Pseudomonadota</taxon>
        <taxon>Alphaproteobacteria</taxon>
        <taxon>Hyphomicrobiales</taxon>
        <taxon>Pleomorphomonadaceae</taxon>
        <taxon>Hartmannibacter</taxon>
    </lineage>
</organism>
<dbReference type="EMBL" id="LT960614">
    <property type="protein sequence ID" value="SON55146.1"/>
    <property type="molecule type" value="Genomic_DNA"/>
</dbReference>
<accession>A0A2C9D4D9</accession>
<dbReference type="Proteomes" id="UP000223606">
    <property type="component" value="Chromosome 1"/>
</dbReference>
<evidence type="ECO:0000313" key="2">
    <source>
        <dbReference type="Proteomes" id="UP000223606"/>
    </source>
</evidence>
<evidence type="ECO:0000313" key="1">
    <source>
        <dbReference type="EMBL" id="SON55146.1"/>
    </source>
</evidence>
<gene>
    <name evidence="1" type="ORF">HDIA_1605</name>
</gene>
<dbReference type="KEGG" id="hdi:HDIA_1605"/>